<evidence type="ECO:0000313" key="2">
    <source>
        <dbReference type="EMBL" id="BAT32435.1"/>
    </source>
</evidence>
<sequence length="226" mass="23825">MATTNAFSLASPPLARICLHGDLQRFGRRLSLYVNTAAEAIRALSLQVPGFRRQMNEGWYQIRIRGEDTAPEAVYARLHEPLGEGAVIHIVPRLAGAGKGGLQIVLGAAAIVGSFFTAGASMAAWGAALSAGGFSATTMLFSLGASMILGGVAQMLAPKAKTPDYRATDNGRQNTYFSSLDNMIAQGNPMPVPYGEMLVGSRRISQDISTRDEGGDGKVVVIGRQA</sequence>
<keyword evidence="1" id="KW-0472">Membrane</keyword>
<dbReference type="EMBL" id="AP012536">
    <property type="protein sequence ID" value="BAT32435.1"/>
    <property type="molecule type" value="Genomic_DNA"/>
</dbReference>
<proteinExistence type="predicted"/>
<dbReference type="Proteomes" id="UP000221526">
    <property type="component" value="Segment"/>
</dbReference>
<reference evidence="2 3" key="1">
    <citation type="journal article" date="2015" name="Sci. Rep.">
        <title>The Shiga toxin 2 production level in enterohemorrhagic Escherichia coli O157:H7 is correlated with the subtypes of toxin-encoding phage.</title>
        <authorList>
            <person name="Ogura Y."/>
            <person name="Mondal S.I."/>
            <person name="Islam M.R."/>
            <person name="Mako T."/>
            <person name="Arisawa K."/>
            <person name="Katsura K."/>
            <person name="Ooka T."/>
            <person name="Gotoh Y."/>
            <person name="Murase K."/>
            <person name="Ohnishi M."/>
            <person name="Hayashi T."/>
        </authorList>
    </citation>
    <scope>NUCLEOTIDE SEQUENCE [LARGE SCALE GENOMIC DNA]</scope>
</reference>
<feature type="transmembrane region" description="Helical" evidence="1">
    <location>
        <begin position="134"/>
        <end position="157"/>
    </location>
</feature>
<evidence type="ECO:0000313" key="3">
    <source>
        <dbReference type="Proteomes" id="UP000221526"/>
    </source>
</evidence>
<dbReference type="Pfam" id="PF06805">
    <property type="entry name" value="Lambda_tail_I"/>
    <property type="match status" value="1"/>
</dbReference>
<protein>
    <submittedName>
        <fullName evidence="2">Tail assembly protein</fullName>
    </submittedName>
</protein>
<organism evidence="2 3">
    <name type="scientific">Stx2-converting phage Stx2a_1447</name>
    <dbReference type="NCBI Taxonomy" id="1226259"/>
    <lineage>
        <taxon>Viruses</taxon>
        <taxon>Duplodnaviria</taxon>
        <taxon>Heunggongvirae</taxon>
        <taxon>Uroviricota</taxon>
        <taxon>Caudoviricetes</taxon>
        <taxon>Sawaravirus</taxon>
        <taxon>Sawaravirus WGPS2</taxon>
    </lineage>
</organism>
<feature type="transmembrane region" description="Helical" evidence="1">
    <location>
        <begin position="104"/>
        <end position="128"/>
    </location>
</feature>
<name>A0A0N7KZG2_9CAUD</name>
<keyword evidence="1" id="KW-1133">Transmembrane helix</keyword>
<accession>A0A0N7KZG2</accession>
<evidence type="ECO:0000256" key="1">
    <source>
        <dbReference type="SAM" id="Phobius"/>
    </source>
</evidence>
<keyword evidence="1" id="KW-0812">Transmembrane</keyword>
<dbReference type="InterPro" id="IPR010654">
    <property type="entry name" value="Phage_lambda_tail_I"/>
</dbReference>